<comment type="caution">
    <text evidence="1">The sequence shown here is derived from an EMBL/GenBank/DDBJ whole genome shotgun (WGS) entry which is preliminary data.</text>
</comment>
<evidence type="ECO:0000313" key="2">
    <source>
        <dbReference type="Proteomes" id="UP000823775"/>
    </source>
</evidence>
<reference evidence="1 2" key="1">
    <citation type="journal article" date="2021" name="BMC Genomics">
        <title>Datura genome reveals duplications of psychoactive alkaloid biosynthetic genes and high mutation rate following tissue culture.</title>
        <authorList>
            <person name="Rajewski A."/>
            <person name="Carter-House D."/>
            <person name="Stajich J."/>
            <person name="Litt A."/>
        </authorList>
    </citation>
    <scope>NUCLEOTIDE SEQUENCE [LARGE SCALE GENOMIC DNA]</scope>
    <source>
        <strain evidence="1">AR-01</strain>
    </source>
</reference>
<dbReference type="Proteomes" id="UP000823775">
    <property type="component" value="Unassembled WGS sequence"/>
</dbReference>
<keyword evidence="2" id="KW-1185">Reference proteome</keyword>
<sequence length="127" mass="14690">MPEDNDELYDTEQDREELNRAHYGDEIRRAVFDMSPQSAAGLNDFNGGNNKSIKLIVRCINDYEKISGQKVKGGIGIRSMEEINTTLAVKRWWRYRTIPSLWDEFLDAKYCSGVQATARRTTNKIFH</sequence>
<organism evidence="1 2">
    <name type="scientific">Datura stramonium</name>
    <name type="common">Jimsonweed</name>
    <name type="synonym">Common thornapple</name>
    <dbReference type="NCBI Taxonomy" id="4076"/>
    <lineage>
        <taxon>Eukaryota</taxon>
        <taxon>Viridiplantae</taxon>
        <taxon>Streptophyta</taxon>
        <taxon>Embryophyta</taxon>
        <taxon>Tracheophyta</taxon>
        <taxon>Spermatophyta</taxon>
        <taxon>Magnoliopsida</taxon>
        <taxon>eudicotyledons</taxon>
        <taxon>Gunneridae</taxon>
        <taxon>Pentapetalae</taxon>
        <taxon>asterids</taxon>
        <taxon>lamiids</taxon>
        <taxon>Solanales</taxon>
        <taxon>Solanaceae</taxon>
        <taxon>Solanoideae</taxon>
        <taxon>Datureae</taxon>
        <taxon>Datura</taxon>
    </lineage>
</organism>
<gene>
    <name evidence="1" type="ORF">HAX54_025408</name>
</gene>
<protein>
    <submittedName>
        <fullName evidence="1">Uncharacterized protein</fullName>
    </submittedName>
</protein>
<accession>A0ABS8UZI1</accession>
<proteinExistence type="predicted"/>
<name>A0ABS8UZI1_DATST</name>
<dbReference type="EMBL" id="JACEIK010003084">
    <property type="protein sequence ID" value="MCD9640226.1"/>
    <property type="molecule type" value="Genomic_DNA"/>
</dbReference>
<evidence type="ECO:0000313" key="1">
    <source>
        <dbReference type="EMBL" id="MCD9640226.1"/>
    </source>
</evidence>